<dbReference type="Pfam" id="PF04542">
    <property type="entry name" value="Sigma70_r2"/>
    <property type="match status" value="1"/>
</dbReference>
<dbReference type="SUPFAM" id="SSF88946">
    <property type="entry name" value="Sigma2 domain of RNA polymerase sigma factors"/>
    <property type="match status" value="1"/>
</dbReference>
<dbReference type="GO" id="GO:0016987">
    <property type="term" value="F:sigma factor activity"/>
    <property type="evidence" value="ECO:0007669"/>
    <property type="project" value="InterPro"/>
</dbReference>
<name>A0A150TAG1_SORCE</name>
<evidence type="ECO:0000313" key="5">
    <source>
        <dbReference type="Proteomes" id="UP000075502"/>
    </source>
</evidence>
<dbReference type="NCBIfam" id="TIGR02937">
    <property type="entry name" value="sigma70-ECF"/>
    <property type="match status" value="1"/>
</dbReference>
<dbReference type="GO" id="GO:0003677">
    <property type="term" value="F:DNA binding"/>
    <property type="evidence" value="ECO:0007669"/>
    <property type="project" value="InterPro"/>
</dbReference>
<dbReference type="InterPro" id="IPR013324">
    <property type="entry name" value="RNA_pol_sigma_r3/r4-like"/>
</dbReference>
<evidence type="ECO:0000256" key="1">
    <source>
        <dbReference type="SAM" id="MobiDB-lite"/>
    </source>
</evidence>
<dbReference type="Gene3D" id="1.10.1740.10">
    <property type="match status" value="1"/>
</dbReference>
<evidence type="ECO:0000313" key="4">
    <source>
        <dbReference type="EMBL" id="KYG01684.1"/>
    </source>
</evidence>
<reference evidence="4 5" key="1">
    <citation type="submission" date="2014-02" db="EMBL/GenBank/DDBJ databases">
        <title>The small core and large imbalanced accessory genome model reveals a collaborative survival strategy of Sorangium cellulosum strains in nature.</title>
        <authorList>
            <person name="Han K."/>
            <person name="Peng R."/>
            <person name="Blom J."/>
            <person name="Li Y.-Z."/>
        </authorList>
    </citation>
    <scope>NUCLEOTIDE SEQUENCE [LARGE SCALE GENOMIC DNA]</scope>
    <source>
        <strain evidence="4 5">So0007-03</strain>
    </source>
</reference>
<protein>
    <recommendedName>
        <fullName evidence="6">Sigma-70 family RNA polymerase sigma factor</fullName>
    </recommendedName>
</protein>
<feature type="domain" description="RNA polymerase sigma-70 region 2" evidence="2">
    <location>
        <begin position="8"/>
        <end position="75"/>
    </location>
</feature>
<feature type="compositionally biased region" description="Low complexity" evidence="1">
    <location>
        <begin position="168"/>
        <end position="227"/>
    </location>
</feature>
<dbReference type="InterPro" id="IPR007627">
    <property type="entry name" value="RNA_pol_sigma70_r2"/>
</dbReference>
<dbReference type="AlphaFoldDB" id="A0A150TAG1"/>
<dbReference type="InterPro" id="IPR013249">
    <property type="entry name" value="RNA_pol_sigma70_r4_t2"/>
</dbReference>
<sequence>MDPVDPVFRREAGRMLATLTRLFGVHNLALAEDVVQDALCRALEVWKFQGVPENPAAWLMAAAKHRALDVLRRERTARTFAPEIGRLIEGERALDPAVDELFGAAAIRDDQLRMMFSCCHPRLPEEAQIALVLHVLCGFGLSEIAGAFLATEAAIEKRISRAKKVLAGSSGCSSSRTTRSLPGSRRSAARSTSCSTRATTAPARRRPSGSSSAGRRCASPRSSSSTPPRRRPPRTRSLR</sequence>
<feature type="domain" description="RNA polymerase sigma factor 70 region 4 type 2" evidence="3">
    <location>
        <begin position="114"/>
        <end position="164"/>
    </location>
</feature>
<comment type="caution">
    <text evidence="4">The sequence shown here is derived from an EMBL/GenBank/DDBJ whole genome shotgun (WGS) entry which is preliminary data.</text>
</comment>
<organism evidence="4 5">
    <name type="scientific">Sorangium cellulosum</name>
    <name type="common">Polyangium cellulosum</name>
    <dbReference type="NCBI Taxonomy" id="56"/>
    <lineage>
        <taxon>Bacteria</taxon>
        <taxon>Pseudomonadati</taxon>
        <taxon>Myxococcota</taxon>
        <taxon>Polyangia</taxon>
        <taxon>Polyangiales</taxon>
        <taxon>Polyangiaceae</taxon>
        <taxon>Sorangium</taxon>
    </lineage>
</organism>
<evidence type="ECO:0008006" key="6">
    <source>
        <dbReference type="Google" id="ProtNLM"/>
    </source>
</evidence>
<feature type="region of interest" description="Disordered" evidence="1">
    <location>
        <begin position="166"/>
        <end position="239"/>
    </location>
</feature>
<dbReference type="Proteomes" id="UP000075502">
    <property type="component" value="Unassembled WGS sequence"/>
</dbReference>
<dbReference type="PANTHER" id="PTHR47756">
    <property type="entry name" value="BLL6612 PROTEIN-RELATED"/>
    <property type="match status" value="1"/>
</dbReference>
<evidence type="ECO:0000259" key="3">
    <source>
        <dbReference type="Pfam" id="PF08281"/>
    </source>
</evidence>
<gene>
    <name evidence="4" type="ORF">BE21_00545</name>
</gene>
<accession>A0A150TAG1</accession>
<dbReference type="GO" id="GO:0006352">
    <property type="term" value="P:DNA-templated transcription initiation"/>
    <property type="evidence" value="ECO:0007669"/>
    <property type="project" value="InterPro"/>
</dbReference>
<dbReference type="Gene3D" id="1.10.10.10">
    <property type="entry name" value="Winged helix-like DNA-binding domain superfamily/Winged helix DNA-binding domain"/>
    <property type="match status" value="1"/>
</dbReference>
<dbReference type="SUPFAM" id="SSF88659">
    <property type="entry name" value="Sigma3 and sigma4 domains of RNA polymerase sigma factors"/>
    <property type="match status" value="1"/>
</dbReference>
<proteinExistence type="predicted"/>
<dbReference type="Pfam" id="PF08281">
    <property type="entry name" value="Sigma70_r4_2"/>
    <property type="match status" value="1"/>
</dbReference>
<dbReference type="InterPro" id="IPR036388">
    <property type="entry name" value="WH-like_DNA-bd_sf"/>
</dbReference>
<dbReference type="EMBL" id="JEME01003245">
    <property type="protein sequence ID" value="KYG01684.1"/>
    <property type="molecule type" value="Genomic_DNA"/>
</dbReference>
<dbReference type="PANTHER" id="PTHR47756:SF2">
    <property type="entry name" value="BLL6612 PROTEIN"/>
    <property type="match status" value="1"/>
</dbReference>
<feature type="compositionally biased region" description="Basic residues" evidence="1">
    <location>
        <begin position="228"/>
        <end position="239"/>
    </location>
</feature>
<dbReference type="InterPro" id="IPR014284">
    <property type="entry name" value="RNA_pol_sigma-70_dom"/>
</dbReference>
<dbReference type="InterPro" id="IPR013325">
    <property type="entry name" value="RNA_pol_sigma_r2"/>
</dbReference>
<evidence type="ECO:0000259" key="2">
    <source>
        <dbReference type="Pfam" id="PF04542"/>
    </source>
</evidence>